<organism evidence="1 2">
    <name type="scientific">Helicobacter macacae MIT 99-5501</name>
    <dbReference type="NCBI Taxonomy" id="1357400"/>
    <lineage>
        <taxon>Bacteria</taxon>
        <taxon>Pseudomonadati</taxon>
        <taxon>Campylobacterota</taxon>
        <taxon>Epsilonproteobacteria</taxon>
        <taxon>Campylobacterales</taxon>
        <taxon>Helicobacteraceae</taxon>
        <taxon>Helicobacter</taxon>
    </lineage>
</organism>
<dbReference type="OrthoDB" id="1952049at2"/>
<comment type="caution">
    <text evidence="1">The sequence shown here is derived from an EMBL/GenBank/DDBJ whole genome shotgun (WGS) entry which is preliminary data.</text>
</comment>
<evidence type="ECO:0000313" key="1">
    <source>
        <dbReference type="EMBL" id="ETD23442.1"/>
    </source>
</evidence>
<reference evidence="1 2" key="1">
    <citation type="journal article" date="2014" name="Genome Announc.">
        <title>Draft genome sequences of six enterohepatic helicobacter species isolated from humans and one from rhesus macaques.</title>
        <authorList>
            <person name="Shen Z."/>
            <person name="Sheh A."/>
            <person name="Young S.K."/>
            <person name="Abouelliel A."/>
            <person name="Ward D.V."/>
            <person name="Earl A.M."/>
            <person name="Fox J.G."/>
        </authorList>
    </citation>
    <scope>NUCLEOTIDE SEQUENCE [LARGE SCALE GENOMIC DNA]</scope>
    <source>
        <strain evidence="1 2">MIT 99-5501</strain>
    </source>
</reference>
<keyword evidence="2" id="KW-1185">Reference proteome</keyword>
<gene>
    <name evidence="1" type="ORF">HMPREF2086_01247</name>
</gene>
<evidence type="ECO:0000313" key="2">
    <source>
        <dbReference type="Proteomes" id="UP000018731"/>
    </source>
</evidence>
<dbReference type="EMBL" id="AZJI01000005">
    <property type="protein sequence ID" value="ETD23442.1"/>
    <property type="molecule type" value="Genomic_DNA"/>
</dbReference>
<dbReference type="RefSeq" id="WP_023927989.1">
    <property type="nucleotide sequence ID" value="NZ_KI669454.1"/>
</dbReference>
<name>V8C8R1_9HELI</name>
<dbReference type="AlphaFoldDB" id="V8C8R1"/>
<proteinExistence type="predicted"/>
<dbReference type="PATRIC" id="fig|1357400.3.peg.1671"/>
<dbReference type="HOGENOM" id="CLU_2012084_0_0_7"/>
<protein>
    <recommendedName>
        <fullName evidence="3">Restriction endonuclease type II Pab1 domain-containing protein</fullName>
    </recommendedName>
</protein>
<sequence>MRYEFPLSKAMGKIRIKERLTFGDYGKAVPPTQTIITHKHYIEWQIGYDKVVPKSENYHFIGANGKPKQIYELSEFLAYALQSGIITKNEIVSLKQSIQSNNDFIDERAQITRTHFVQECVLV</sequence>
<accession>V8C8R1</accession>
<dbReference type="STRING" id="1357400.HMPREF2086_01247"/>
<evidence type="ECO:0008006" key="3">
    <source>
        <dbReference type="Google" id="ProtNLM"/>
    </source>
</evidence>
<dbReference type="Proteomes" id="UP000018731">
    <property type="component" value="Unassembled WGS sequence"/>
</dbReference>